<evidence type="ECO:0000256" key="1">
    <source>
        <dbReference type="ARBA" id="ARBA00004651"/>
    </source>
</evidence>
<accession>A0A9D1JUJ4</accession>
<reference evidence="7" key="1">
    <citation type="submission" date="2020-10" db="EMBL/GenBank/DDBJ databases">
        <authorList>
            <person name="Gilroy R."/>
        </authorList>
    </citation>
    <scope>NUCLEOTIDE SEQUENCE</scope>
    <source>
        <strain evidence="7">ChiBcec16-1751</strain>
    </source>
</reference>
<evidence type="ECO:0000313" key="7">
    <source>
        <dbReference type="EMBL" id="HIS65828.1"/>
    </source>
</evidence>
<feature type="transmembrane region" description="Helical" evidence="6">
    <location>
        <begin position="42"/>
        <end position="64"/>
    </location>
</feature>
<dbReference type="Proteomes" id="UP000886741">
    <property type="component" value="Unassembled WGS sequence"/>
</dbReference>
<comment type="caution">
    <text evidence="7">The sequence shown here is derived from an EMBL/GenBank/DDBJ whole genome shotgun (WGS) entry which is preliminary data.</text>
</comment>
<feature type="transmembrane region" description="Helical" evidence="6">
    <location>
        <begin position="404"/>
        <end position="426"/>
    </location>
</feature>
<keyword evidence="4 6" id="KW-1133">Transmembrane helix</keyword>
<keyword evidence="5 6" id="KW-0472">Membrane</keyword>
<evidence type="ECO:0000256" key="4">
    <source>
        <dbReference type="ARBA" id="ARBA00022989"/>
    </source>
</evidence>
<reference evidence="7" key="2">
    <citation type="journal article" date="2021" name="PeerJ">
        <title>Extensive microbial diversity within the chicken gut microbiome revealed by metagenomics and culture.</title>
        <authorList>
            <person name="Gilroy R."/>
            <person name="Ravi A."/>
            <person name="Getino M."/>
            <person name="Pursley I."/>
            <person name="Horton D.L."/>
            <person name="Alikhan N.F."/>
            <person name="Baker D."/>
            <person name="Gharbi K."/>
            <person name="Hall N."/>
            <person name="Watson M."/>
            <person name="Adriaenssens E.M."/>
            <person name="Foster-Nyarko E."/>
            <person name="Jarju S."/>
            <person name="Secka A."/>
            <person name="Antonio M."/>
            <person name="Oren A."/>
            <person name="Chaudhuri R.R."/>
            <person name="La Ragione R."/>
            <person name="Hildebrand F."/>
            <person name="Pallen M.J."/>
        </authorList>
    </citation>
    <scope>NUCLEOTIDE SEQUENCE</scope>
    <source>
        <strain evidence="7">ChiBcec16-1751</strain>
    </source>
</reference>
<dbReference type="EMBL" id="DVJJ01000166">
    <property type="protein sequence ID" value="HIS65828.1"/>
    <property type="molecule type" value="Genomic_DNA"/>
</dbReference>
<comment type="subcellular location">
    <subcellularLocation>
        <location evidence="1">Cell membrane</location>
        <topology evidence="1">Multi-pass membrane protein</topology>
    </subcellularLocation>
</comment>
<protein>
    <submittedName>
        <fullName evidence="7">Oligosaccharide flippase family protein</fullName>
    </submittedName>
</protein>
<evidence type="ECO:0000256" key="6">
    <source>
        <dbReference type="SAM" id="Phobius"/>
    </source>
</evidence>
<keyword evidence="3 6" id="KW-0812">Transmembrane</keyword>
<feature type="transmembrane region" description="Helical" evidence="6">
    <location>
        <begin position="269"/>
        <end position="293"/>
    </location>
</feature>
<feature type="transmembrane region" description="Helical" evidence="6">
    <location>
        <begin position="314"/>
        <end position="334"/>
    </location>
</feature>
<dbReference type="PANTHER" id="PTHR30250:SF21">
    <property type="entry name" value="LIPID II FLIPPASE MURJ"/>
    <property type="match status" value="1"/>
</dbReference>
<evidence type="ECO:0000256" key="2">
    <source>
        <dbReference type="ARBA" id="ARBA00022475"/>
    </source>
</evidence>
<evidence type="ECO:0000256" key="5">
    <source>
        <dbReference type="ARBA" id="ARBA00023136"/>
    </source>
</evidence>
<dbReference type="InterPro" id="IPR002797">
    <property type="entry name" value="Polysacc_synth"/>
</dbReference>
<dbReference type="AlphaFoldDB" id="A0A9D1JUJ4"/>
<evidence type="ECO:0000256" key="3">
    <source>
        <dbReference type="ARBA" id="ARBA00022692"/>
    </source>
</evidence>
<evidence type="ECO:0000313" key="8">
    <source>
        <dbReference type="Proteomes" id="UP000886741"/>
    </source>
</evidence>
<keyword evidence="2" id="KW-1003">Cell membrane</keyword>
<feature type="transmembrane region" description="Helical" evidence="6">
    <location>
        <begin position="463"/>
        <end position="488"/>
    </location>
</feature>
<feature type="transmembrane region" description="Helical" evidence="6">
    <location>
        <begin position="84"/>
        <end position="106"/>
    </location>
</feature>
<feature type="transmembrane region" description="Helical" evidence="6">
    <location>
        <begin position="349"/>
        <end position="367"/>
    </location>
</feature>
<dbReference type="GO" id="GO:0005886">
    <property type="term" value="C:plasma membrane"/>
    <property type="evidence" value="ECO:0007669"/>
    <property type="project" value="UniProtKB-SubCell"/>
</dbReference>
<name>A0A9D1JUJ4_9FIRM</name>
<sequence>MKRHSLFRGTLLLTAANLGLRGSAMCFQVYLSNRIGAAGIGLLQLILSVSFLAMTISTAGVRVAAMYLTAEEYGARRPGGMRKALLCCLLYGLVASVLGGMILYRAADWIAVSWIRDIRAASSLRVLAWAMPVNCLWSVMAGYFTACGRLKPLVWVELLEQLLSIAATVALLGLWAGSDVERACISIHLGNSAATGITLVVLLGLALGHRTGPIPAGLSMWRRLFRLCVPLAANDTLRSALSTTEHLLIPRGLSRSGGSSEQAMADYGTIHGMVFPVMMFPAIVFLALADLLVPELARCRAALDQRRIHHLTDRCLRMGLLFSATVAGLCYALSGPLCELLYHSETAGLYLRLFSPLVVVLFMDTLVDGMHKGLGEQVYCVRVNTLTNLLDVVFLFLLLPRFGIAGYFFTFTLTHFLNFYLSLAHLLTVTGYTPRFSYICKVLLCTVAAALAAGTTAALALPSLLACLLALAVFGVVFGVLLLSTAAWTAPDTRWLRSVTGCRSLH</sequence>
<feature type="transmembrane region" description="Helical" evidence="6">
    <location>
        <begin position="189"/>
        <end position="207"/>
    </location>
</feature>
<dbReference type="PANTHER" id="PTHR30250">
    <property type="entry name" value="PST FAMILY PREDICTED COLANIC ACID TRANSPORTER"/>
    <property type="match status" value="1"/>
</dbReference>
<dbReference type="Pfam" id="PF01943">
    <property type="entry name" value="Polysacc_synt"/>
    <property type="match status" value="1"/>
</dbReference>
<proteinExistence type="predicted"/>
<organism evidence="7 8">
    <name type="scientific">Candidatus Avoscillospira avistercoris</name>
    <dbReference type="NCBI Taxonomy" id="2840707"/>
    <lineage>
        <taxon>Bacteria</taxon>
        <taxon>Bacillati</taxon>
        <taxon>Bacillota</taxon>
        <taxon>Clostridia</taxon>
        <taxon>Eubacteriales</taxon>
        <taxon>Oscillospiraceae</taxon>
        <taxon>Oscillospiraceae incertae sedis</taxon>
        <taxon>Candidatus Avoscillospira</taxon>
    </lineage>
</organism>
<dbReference type="InterPro" id="IPR050833">
    <property type="entry name" value="Poly_Biosynth_Transport"/>
</dbReference>
<feature type="transmembrane region" description="Helical" evidence="6">
    <location>
        <begin position="126"/>
        <end position="146"/>
    </location>
</feature>
<feature type="transmembrane region" description="Helical" evidence="6">
    <location>
        <begin position="158"/>
        <end position="177"/>
    </location>
</feature>
<feature type="transmembrane region" description="Helical" evidence="6">
    <location>
        <begin position="438"/>
        <end position="457"/>
    </location>
</feature>
<gene>
    <name evidence="7" type="ORF">IAA83_10755</name>
</gene>